<dbReference type="GO" id="GO:0045454">
    <property type="term" value="P:cell redox homeostasis"/>
    <property type="evidence" value="ECO:0007669"/>
    <property type="project" value="TreeGrafter"/>
</dbReference>
<keyword evidence="12" id="KW-0732">Signal</keyword>
<dbReference type="Gene3D" id="3.40.30.10">
    <property type="entry name" value="Glutaredoxin"/>
    <property type="match status" value="1"/>
</dbReference>
<evidence type="ECO:0000256" key="8">
    <source>
        <dbReference type="ARBA" id="ARBA00032824"/>
    </source>
</evidence>
<keyword evidence="15" id="KW-1185">Reference proteome</keyword>
<keyword evidence="3" id="KW-0575">Peroxidase</keyword>
<dbReference type="GO" id="GO:0005737">
    <property type="term" value="C:cytoplasm"/>
    <property type="evidence" value="ECO:0007669"/>
    <property type="project" value="TreeGrafter"/>
</dbReference>
<dbReference type="STRING" id="551991.SAMN05192529_12128"/>
<gene>
    <name evidence="14" type="ORF">SAMN05192529_12128</name>
</gene>
<evidence type="ECO:0000256" key="5">
    <source>
        <dbReference type="ARBA" id="ARBA00023002"/>
    </source>
</evidence>
<dbReference type="InterPro" id="IPR013766">
    <property type="entry name" value="Thioredoxin_domain"/>
</dbReference>
<evidence type="ECO:0000256" key="12">
    <source>
        <dbReference type="SAM" id="SignalP"/>
    </source>
</evidence>
<evidence type="ECO:0000256" key="10">
    <source>
        <dbReference type="ARBA" id="ARBA00042639"/>
    </source>
</evidence>
<dbReference type="PANTHER" id="PTHR42801:SF7">
    <property type="entry name" value="SLL1159 PROTEIN"/>
    <property type="match status" value="1"/>
</dbReference>
<dbReference type="Pfam" id="PF00578">
    <property type="entry name" value="AhpC-TSA"/>
    <property type="match status" value="1"/>
</dbReference>
<evidence type="ECO:0000256" key="2">
    <source>
        <dbReference type="ARBA" id="ARBA00013017"/>
    </source>
</evidence>
<dbReference type="EMBL" id="FNQY01000021">
    <property type="protein sequence ID" value="SEA47264.1"/>
    <property type="molecule type" value="Genomic_DNA"/>
</dbReference>
<comment type="similarity">
    <text evidence="9">Belongs to the peroxiredoxin family. BCP/PrxQ subfamily.</text>
</comment>
<dbReference type="EC" id="1.11.1.24" evidence="2"/>
<evidence type="ECO:0000313" key="15">
    <source>
        <dbReference type="Proteomes" id="UP000199041"/>
    </source>
</evidence>
<name>A0A1H4BGT5_9BACT</name>
<dbReference type="InterPro" id="IPR000866">
    <property type="entry name" value="AhpC/TSA"/>
</dbReference>
<feature type="chain" id="PRO_5011536056" description="thioredoxin-dependent peroxiredoxin" evidence="12">
    <location>
        <begin position="27"/>
        <end position="241"/>
    </location>
</feature>
<dbReference type="SUPFAM" id="SSF52833">
    <property type="entry name" value="Thioredoxin-like"/>
    <property type="match status" value="1"/>
</dbReference>
<feature type="signal peptide" evidence="12">
    <location>
        <begin position="1"/>
        <end position="26"/>
    </location>
</feature>
<evidence type="ECO:0000313" key="14">
    <source>
        <dbReference type="EMBL" id="SEA47264.1"/>
    </source>
</evidence>
<evidence type="ECO:0000256" key="11">
    <source>
        <dbReference type="ARBA" id="ARBA00049091"/>
    </source>
</evidence>
<sequence>MVKNNRYRLFLTGFLLFAGVFGGAYAQQAANLQQIGPTDKAATHAKLKATATEAGSGKEIYPMTPYDISPLLIGEKIEEASLKDADGRSVELAKVFDNKPTVLVMYRGGWCPYCSKQLSSLQELEPELIALGYQLVAVSTDAPEQLRTTLEKKELKYTLLSDADLSFARSLGIAYKAPKEYLQLLPTSTGGMDKDLLLPVPAVYIVDKTGCIQFEYINPDSRRRLNGDLLKAAALSLKPFL</sequence>
<keyword evidence="6" id="KW-1015">Disulfide bond</keyword>
<organism evidence="14 15">
    <name type="scientific">Arachidicoccus rhizosphaerae</name>
    <dbReference type="NCBI Taxonomy" id="551991"/>
    <lineage>
        <taxon>Bacteria</taxon>
        <taxon>Pseudomonadati</taxon>
        <taxon>Bacteroidota</taxon>
        <taxon>Chitinophagia</taxon>
        <taxon>Chitinophagales</taxon>
        <taxon>Chitinophagaceae</taxon>
        <taxon>Arachidicoccus</taxon>
    </lineage>
</organism>
<keyword evidence="4" id="KW-0049">Antioxidant</keyword>
<comment type="catalytic activity">
    <reaction evidence="11">
        <text>a hydroperoxide + [thioredoxin]-dithiol = an alcohol + [thioredoxin]-disulfide + H2O</text>
        <dbReference type="Rhea" id="RHEA:62620"/>
        <dbReference type="Rhea" id="RHEA-COMP:10698"/>
        <dbReference type="Rhea" id="RHEA-COMP:10700"/>
        <dbReference type="ChEBI" id="CHEBI:15377"/>
        <dbReference type="ChEBI" id="CHEBI:29950"/>
        <dbReference type="ChEBI" id="CHEBI:30879"/>
        <dbReference type="ChEBI" id="CHEBI:35924"/>
        <dbReference type="ChEBI" id="CHEBI:50058"/>
        <dbReference type="EC" id="1.11.1.24"/>
    </reaction>
</comment>
<comment type="function">
    <text evidence="1">Thiol-specific peroxidase that catalyzes the reduction of hydrogen peroxide and organic hydroperoxides to water and alcohols, respectively. Plays a role in cell protection against oxidative stress by detoxifying peroxides and as sensor of hydrogen peroxide-mediated signaling events.</text>
</comment>
<evidence type="ECO:0000256" key="4">
    <source>
        <dbReference type="ARBA" id="ARBA00022862"/>
    </source>
</evidence>
<dbReference type="InterPro" id="IPR050924">
    <property type="entry name" value="Peroxiredoxin_BCP/PrxQ"/>
</dbReference>
<keyword evidence="5" id="KW-0560">Oxidoreductase</keyword>
<keyword evidence="7" id="KW-0676">Redox-active center</keyword>
<dbReference type="AlphaFoldDB" id="A0A1H4BGT5"/>
<evidence type="ECO:0000256" key="9">
    <source>
        <dbReference type="ARBA" id="ARBA00038489"/>
    </source>
</evidence>
<proteinExistence type="inferred from homology"/>
<dbReference type="InterPro" id="IPR036249">
    <property type="entry name" value="Thioredoxin-like_sf"/>
</dbReference>
<dbReference type="Proteomes" id="UP000199041">
    <property type="component" value="Unassembled WGS sequence"/>
</dbReference>
<evidence type="ECO:0000256" key="1">
    <source>
        <dbReference type="ARBA" id="ARBA00003330"/>
    </source>
</evidence>
<evidence type="ECO:0000259" key="13">
    <source>
        <dbReference type="PROSITE" id="PS51352"/>
    </source>
</evidence>
<evidence type="ECO:0000256" key="6">
    <source>
        <dbReference type="ARBA" id="ARBA00023157"/>
    </source>
</evidence>
<dbReference type="GO" id="GO:0034599">
    <property type="term" value="P:cellular response to oxidative stress"/>
    <property type="evidence" value="ECO:0007669"/>
    <property type="project" value="TreeGrafter"/>
</dbReference>
<dbReference type="PROSITE" id="PS51352">
    <property type="entry name" value="THIOREDOXIN_2"/>
    <property type="match status" value="1"/>
</dbReference>
<reference evidence="14 15" key="1">
    <citation type="submission" date="2016-10" db="EMBL/GenBank/DDBJ databases">
        <authorList>
            <person name="de Groot N.N."/>
        </authorList>
    </citation>
    <scope>NUCLEOTIDE SEQUENCE [LARGE SCALE GENOMIC DNA]</scope>
    <source>
        <strain evidence="14 15">Vu-144</strain>
    </source>
</reference>
<protein>
    <recommendedName>
        <fullName evidence="2">thioredoxin-dependent peroxiredoxin</fullName>
        <ecNumber evidence="2">1.11.1.24</ecNumber>
    </recommendedName>
    <alternativeName>
        <fullName evidence="8">Thioredoxin peroxidase</fullName>
    </alternativeName>
    <alternativeName>
        <fullName evidence="10">Thioredoxin-dependent peroxiredoxin Bcp</fullName>
    </alternativeName>
</protein>
<feature type="domain" description="Thioredoxin" evidence="13">
    <location>
        <begin position="71"/>
        <end position="239"/>
    </location>
</feature>
<evidence type="ECO:0000256" key="3">
    <source>
        <dbReference type="ARBA" id="ARBA00022559"/>
    </source>
</evidence>
<accession>A0A1H4BGT5</accession>
<dbReference type="GO" id="GO:0008379">
    <property type="term" value="F:thioredoxin peroxidase activity"/>
    <property type="evidence" value="ECO:0007669"/>
    <property type="project" value="TreeGrafter"/>
</dbReference>
<evidence type="ECO:0000256" key="7">
    <source>
        <dbReference type="ARBA" id="ARBA00023284"/>
    </source>
</evidence>
<dbReference type="CDD" id="cd02970">
    <property type="entry name" value="PRX_like2"/>
    <property type="match status" value="1"/>
</dbReference>
<dbReference type="PANTHER" id="PTHR42801">
    <property type="entry name" value="THIOREDOXIN-DEPENDENT PEROXIDE REDUCTASE"/>
    <property type="match status" value="1"/>
</dbReference>